<evidence type="ECO:0000256" key="3">
    <source>
        <dbReference type="ARBA" id="ARBA00022636"/>
    </source>
</evidence>
<sequence length="1493" mass="165291">MLLAGLLLADAAAAVREFYFARLGSERGLANAVTALRQDRQGFVWVGTQGGLHRFDGQRYVAYRHDPRDPASLPESFVTALELDGEHGLWVGTQSQYVARLDLRDGRVTRLQPAAGGYTSRQVRALLAQERWLWVATLSGLERIEIATGTRRRLLTLPSETLRLNPLAALLPDGADAVWYASHAGVYRVTDVGVQRISARPARSLLRDRRGRLWIGMADGLYRLERTGLTRRWPLGEEPAQEARWLAEAPDGRLWFATAYDGLRRYDPASGRVEAVRAQRNLDASLPENSASALMIDHGGMLWVGGQLRGVAVTDPRGARFVYAVDDTGSRRNAYDGDSVRALLQDAAGALWIATDEARLLRYDLASAHFEDMSEHLPRGAAGGPLRVAALAPAPDGGLWLGSFGGLLWMDPRTLRVRAVELGAHGRPAIRSLRTARDGSLWIGTDQHGALHYRPGSGSVTHYPYREGGRGALAHPTVHAILEDRRGRVWLGTGDGLALIERAGAAPRLFRHAVDDPLSLAGNLVRALHESADGTLWIGTHTGLSQLQTGADGRVQFTHPLAEAAGGNEPAPVVFTILEAPAGRLWLGTDGGIVRLDRATGHVRRYGLADGLQDLEFNGGAATALADGRLVLGGVRGVNLFDPRRVGDSAYVPPLRVLAVSIGATAPHREETPWQISRIEVPDGDGLLRLRVGALDFAPAARIRYRYRMDGYDLGWIDNGERPDITYTRLPPGRYTLRVQATNRDGVWSSTELRMPVHVAPPWWRHPVALLVFLGLAAAALATLGLNLHRRRQLERDYFRQIREREERLKLALWGSGEQFFDYDLRSGEVHRMRVHDQSGTPEIAVLTSTMENREIHPDDAAAVAERLQQHLAGEAPEFVSEHRVRGREGKWCWVRTRGRVVERDADGRALRVAGTVRDITLSRREERDRRIATEVLRSMAEAVVVIDLDYRFVSSNPAFSRMTGYSEDEIIGKPAALLDSSQHEPGFYLQIRADLVTHGHWAGELWQRRKDGSEFLCWLQTTAVHDSEGRRTHYVAVLSDITEQKRTEQELRYLANYDTLTNLPNRTLLAERLSRAIVRARRHGHRVAVLFLDLDRFKDINDSLGHATGDRILRATAARLQQALGPPHTVARLGGDEFTVVLENLQTPEEAERIANELLRSFEEPLSIDNRLEVSMSPSIGIALYPDHAQVPTDLLKYADTAMYQAKAAGRRTYMRYTEAMDLATRRRATIAAALRNVLDRNELRLVFQPKLDLASGRITGVEALLRWNSPEHGDIPPAIFVPLAEENGLILEIGQWALREACHVLRYWRQLGLDDLTVAVNVSALQLQRGSMADTVATTLAESGLPAECLELELTETVLMANAEQNAVTLQRFRHLGVGLAIDDFGTGYSSLAYLKRLPINTLKIDKAFIGDLTTDPEDEAITATVIAMAHSLGLKVIAEGVETRAQLEFLRQHGCHEVQGFWISEPLEAAQCLAFLRNWKPAAAAALAPA</sequence>
<evidence type="ECO:0000259" key="8">
    <source>
        <dbReference type="PROSITE" id="PS50887"/>
    </source>
</evidence>
<dbReference type="InterPro" id="IPR011123">
    <property type="entry name" value="Y_Y_Y"/>
</dbReference>
<dbReference type="SUPFAM" id="SSF55073">
    <property type="entry name" value="Nucleotide cyclase"/>
    <property type="match status" value="1"/>
</dbReference>
<dbReference type="Proteomes" id="UP000636453">
    <property type="component" value="Unassembled WGS sequence"/>
</dbReference>
<dbReference type="PROSITE" id="PS50887">
    <property type="entry name" value="GGDEF"/>
    <property type="match status" value="1"/>
</dbReference>
<dbReference type="Gene3D" id="2.60.40.10">
    <property type="entry name" value="Immunoglobulins"/>
    <property type="match status" value="1"/>
</dbReference>
<organism evidence="9 10">
    <name type="scientific">Vulcaniibacterium thermophilum</name>
    <dbReference type="NCBI Taxonomy" id="1169913"/>
    <lineage>
        <taxon>Bacteria</taxon>
        <taxon>Pseudomonadati</taxon>
        <taxon>Pseudomonadota</taxon>
        <taxon>Gammaproteobacteria</taxon>
        <taxon>Lysobacterales</taxon>
        <taxon>Lysobacteraceae</taxon>
        <taxon>Vulcaniibacterium</taxon>
    </lineage>
</organism>
<evidence type="ECO:0000259" key="5">
    <source>
        <dbReference type="PROSITE" id="PS50112"/>
    </source>
</evidence>
<evidence type="ECO:0000313" key="9">
    <source>
        <dbReference type="EMBL" id="GHE33467.1"/>
    </source>
</evidence>
<dbReference type="Pfam" id="PF08447">
    <property type="entry name" value="PAS_3"/>
    <property type="match status" value="1"/>
</dbReference>
<name>A0A918Z2H1_9GAMM</name>
<dbReference type="Pfam" id="PF07495">
    <property type="entry name" value="Y_Y_Y"/>
    <property type="match status" value="1"/>
</dbReference>
<dbReference type="PROSITE" id="PS50113">
    <property type="entry name" value="PAC"/>
    <property type="match status" value="2"/>
</dbReference>
<keyword evidence="10" id="KW-1185">Reference proteome</keyword>
<dbReference type="GO" id="GO:0071111">
    <property type="term" value="F:cyclic-guanylate-specific phosphodiesterase activity"/>
    <property type="evidence" value="ECO:0007669"/>
    <property type="project" value="UniProtKB-EC"/>
</dbReference>
<dbReference type="InterPro" id="IPR043128">
    <property type="entry name" value="Rev_trsase/Diguanyl_cyclase"/>
</dbReference>
<dbReference type="NCBIfam" id="TIGR00254">
    <property type="entry name" value="GGDEF"/>
    <property type="match status" value="1"/>
</dbReference>
<dbReference type="InterPro" id="IPR001610">
    <property type="entry name" value="PAC"/>
</dbReference>
<evidence type="ECO:0000313" key="10">
    <source>
        <dbReference type="Proteomes" id="UP000636453"/>
    </source>
</evidence>
<dbReference type="Pfam" id="PF00563">
    <property type="entry name" value="EAL"/>
    <property type="match status" value="1"/>
</dbReference>
<dbReference type="PANTHER" id="PTHR44757:SF2">
    <property type="entry name" value="BIOFILM ARCHITECTURE MAINTENANCE PROTEIN MBAA"/>
    <property type="match status" value="1"/>
</dbReference>
<dbReference type="InterPro" id="IPR000014">
    <property type="entry name" value="PAS"/>
</dbReference>
<dbReference type="Gene3D" id="3.20.20.450">
    <property type="entry name" value="EAL domain"/>
    <property type="match status" value="1"/>
</dbReference>
<dbReference type="Gene3D" id="3.30.450.20">
    <property type="entry name" value="PAS domain"/>
    <property type="match status" value="2"/>
</dbReference>
<keyword evidence="3" id="KW-0973">c-di-GMP</keyword>
<dbReference type="Pfam" id="PF00990">
    <property type="entry name" value="GGDEF"/>
    <property type="match status" value="1"/>
</dbReference>
<dbReference type="Pfam" id="PF07494">
    <property type="entry name" value="Reg_prop"/>
    <property type="match status" value="3"/>
</dbReference>
<feature type="domain" description="PAC" evidence="6">
    <location>
        <begin position="879"/>
        <end position="932"/>
    </location>
</feature>
<dbReference type="SUPFAM" id="SSF55785">
    <property type="entry name" value="PYP-like sensor domain (PAS domain)"/>
    <property type="match status" value="2"/>
</dbReference>
<dbReference type="InterPro" id="IPR013655">
    <property type="entry name" value="PAS_fold_3"/>
</dbReference>
<dbReference type="Gene3D" id="3.30.70.270">
    <property type="match status" value="1"/>
</dbReference>
<reference evidence="9" key="2">
    <citation type="submission" date="2020-09" db="EMBL/GenBank/DDBJ databases">
        <authorList>
            <person name="Sun Q."/>
            <person name="Kim S."/>
        </authorList>
    </citation>
    <scope>NUCLEOTIDE SEQUENCE</scope>
    <source>
        <strain evidence="9">KCTC 32020</strain>
    </source>
</reference>
<protein>
    <recommendedName>
        <fullName evidence="2">cyclic-guanylate-specific phosphodiesterase</fullName>
        <ecNumber evidence="2">3.1.4.52</ecNumber>
    </recommendedName>
</protein>
<dbReference type="SUPFAM" id="SSF63829">
    <property type="entry name" value="Calcium-dependent phosphotriesterase"/>
    <property type="match status" value="1"/>
</dbReference>
<dbReference type="FunFam" id="3.20.20.450:FF:000001">
    <property type="entry name" value="Cyclic di-GMP phosphodiesterase yahA"/>
    <property type="match status" value="1"/>
</dbReference>
<feature type="domain" description="PAS" evidence="5">
    <location>
        <begin position="929"/>
        <end position="974"/>
    </location>
</feature>
<dbReference type="GO" id="GO:0071732">
    <property type="term" value="P:cellular response to nitric oxide"/>
    <property type="evidence" value="ECO:0007669"/>
    <property type="project" value="UniProtKB-ARBA"/>
</dbReference>
<dbReference type="InterPro" id="IPR000700">
    <property type="entry name" value="PAS-assoc_C"/>
</dbReference>
<feature type="domain" description="EAL" evidence="7">
    <location>
        <begin position="1229"/>
        <end position="1483"/>
    </location>
</feature>
<dbReference type="SMART" id="SM00091">
    <property type="entry name" value="PAS"/>
    <property type="match status" value="1"/>
</dbReference>
<dbReference type="InterPro" id="IPR011110">
    <property type="entry name" value="Reg_prop"/>
</dbReference>
<dbReference type="SMART" id="SM00052">
    <property type="entry name" value="EAL"/>
    <property type="match status" value="1"/>
</dbReference>
<dbReference type="InterPro" id="IPR035919">
    <property type="entry name" value="EAL_sf"/>
</dbReference>
<dbReference type="NCBIfam" id="TIGR00229">
    <property type="entry name" value="sensory_box"/>
    <property type="match status" value="2"/>
</dbReference>
<dbReference type="InterPro" id="IPR015943">
    <property type="entry name" value="WD40/YVTN_repeat-like_dom_sf"/>
</dbReference>
<dbReference type="InterPro" id="IPR029787">
    <property type="entry name" value="Nucleotide_cyclase"/>
</dbReference>
<dbReference type="PROSITE" id="PS50883">
    <property type="entry name" value="EAL"/>
    <property type="match status" value="1"/>
</dbReference>
<reference evidence="9" key="1">
    <citation type="journal article" date="2014" name="Int. J. Syst. Evol. Microbiol.">
        <title>Complete genome sequence of Corynebacterium casei LMG S-19264T (=DSM 44701T), isolated from a smear-ripened cheese.</title>
        <authorList>
            <consortium name="US DOE Joint Genome Institute (JGI-PGF)"/>
            <person name="Walter F."/>
            <person name="Albersmeier A."/>
            <person name="Kalinowski J."/>
            <person name="Ruckert C."/>
        </authorList>
    </citation>
    <scope>NUCLEOTIDE SEQUENCE</scope>
    <source>
        <strain evidence="9">KCTC 32020</strain>
    </source>
</reference>
<evidence type="ECO:0000256" key="1">
    <source>
        <dbReference type="ARBA" id="ARBA00001946"/>
    </source>
</evidence>
<dbReference type="InterPro" id="IPR001633">
    <property type="entry name" value="EAL_dom"/>
</dbReference>
<evidence type="ECO:0000256" key="2">
    <source>
        <dbReference type="ARBA" id="ARBA00012282"/>
    </source>
</evidence>
<dbReference type="CDD" id="cd01949">
    <property type="entry name" value="GGDEF"/>
    <property type="match status" value="1"/>
</dbReference>
<dbReference type="CDD" id="cd01948">
    <property type="entry name" value="EAL"/>
    <property type="match status" value="1"/>
</dbReference>
<evidence type="ECO:0000259" key="6">
    <source>
        <dbReference type="PROSITE" id="PS50113"/>
    </source>
</evidence>
<accession>A0A918Z2H1</accession>
<dbReference type="InterPro" id="IPR013783">
    <property type="entry name" value="Ig-like_fold"/>
</dbReference>
<dbReference type="EC" id="3.1.4.52" evidence="2"/>
<dbReference type="InterPro" id="IPR052155">
    <property type="entry name" value="Biofilm_reg_signaling"/>
</dbReference>
<comment type="catalytic activity">
    <reaction evidence="4">
        <text>3',3'-c-di-GMP + H2O = 5'-phosphoguanylyl(3'-&gt;5')guanosine + H(+)</text>
        <dbReference type="Rhea" id="RHEA:24902"/>
        <dbReference type="ChEBI" id="CHEBI:15377"/>
        <dbReference type="ChEBI" id="CHEBI:15378"/>
        <dbReference type="ChEBI" id="CHEBI:58754"/>
        <dbReference type="ChEBI" id="CHEBI:58805"/>
        <dbReference type="EC" id="3.1.4.52"/>
    </reaction>
    <physiologicalReaction direction="left-to-right" evidence="4">
        <dbReference type="Rhea" id="RHEA:24903"/>
    </physiologicalReaction>
</comment>
<dbReference type="EMBL" id="BNCF01000006">
    <property type="protein sequence ID" value="GHE33467.1"/>
    <property type="molecule type" value="Genomic_DNA"/>
</dbReference>
<proteinExistence type="predicted"/>
<feature type="domain" description="GGDEF" evidence="8">
    <location>
        <begin position="1086"/>
        <end position="1220"/>
    </location>
</feature>
<feature type="domain" description="PAC" evidence="6">
    <location>
        <begin position="1002"/>
        <end position="1054"/>
    </location>
</feature>
<comment type="caution">
    <text evidence="9">The sequence shown here is derived from an EMBL/GenBank/DDBJ whole genome shotgun (WGS) entry which is preliminary data.</text>
</comment>
<dbReference type="PANTHER" id="PTHR44757">
    <property type="entry name" value="DIGUANYLATE CYCLASE DGCP"/>
    <property type="match status" value="1"/>
</dbReference>
<dbReference type="InterPro" id="IPR000160">
    <property type="entry name" value="GGDEF_dom"/>
</dbReference>
<dbReference type="SUPFAM" id="SSF63825">
    <property type="entry name" value="YWTD domain"/>
    <property type="match status" value="1"/>
</dbReference>
<dbReference type="SMART" id="SM00086">
    <property type="entry name" value="PAC"/>
    <property type="match status" value="2"/>
</dbReference>
<dbReference type="FunFam" id="3.30.70.270:FF:000001">
    <property type="entry name" value="Diguanylate cyclase domain protein"/>
    <property type="match status" value="1"/>
</dbReference>
<dbReference type="PROSITE" id="PS50112">
    <property type="entry name" value="PAS"/>
    <property type="match status" value="1"/>
</dbReference>
<comment type="cofactor">
    <cofactor evidence="1">
        <name>Mg(2+)</name>
        <dbReference type="ChEBI" id="CHEBI:18420"/>
    </cofactor>
</comment>
<evidence type="ECO:0000259" key="7">
    <source>
        <dbReference type="PROSITE" id="PS50883"/>
    </source>
</evidence>
<dbReference type="SMART" id="SM00267">
    <property type="entry name" value="GGDEF"/>
    <property type="match status" value="1"/>
</dbReference>
<gene>
    <name evidence="9" type="ORF">GCM10007167_14500</name>
</gene>
<dbReference type="Pfam" id="PF13426">
    <property type="entry name" value="PAS_9"/>
    <property type="match status" value="1"/>
</dbReference>
<dbReference type="Gene3D" id="2.130.10.10">
    <property type="entry name" value="YVTN repeat-like/Quinoprotein amine dehydrogenase"/>
    <property type="match status" value="3"/>
</dbReference>
<dbReference type="InterPro" id="IPR035965">
    <property type="entry name" value="PAS-like_dom_sf"/>
</dbReference>
<dbReference type="SUPFAM" id="SSF141868">
    <property type="entry name" value="EAL domain-like"/>
    <property type="match status" value="1"/>
</dbReference>
<evidence type="ECO:0000256" key="4">
    <source>
        <dbReference type="ARBA" id="ARBA00051114"/>
    </source>
</evidence>
<dbReference type="CDD" id="cd00130">
    <property type="entry name" value="PAS"/>
    <property type="match status" value="2"/>
</dbReference>